<feature type="transmembrane region" description="Helical" evidence="5">
    <location>
        <begin position="131"/>
        <end position="150"/>
    </location>
</feature>
<feature type="transmembrane region" description="Helical" evidence="5">
    <location>
        <begin position="235"/>
        <end position="257"/>
    </location>
</feature>
<feature type="transmembrane region" description="Helical" evidence="5">
    <location>
        <begin position="289"/>
        <end position="311"/>
    </location>
</feature>
<proteinExistence type="predicted"/>
<feature type="transmembrane region" description="Helical" evidence="5">
    <location>
        <begin position="9"/>
        <end position="31"/>
    </location>
</feature>
<dbReference type="PROSITE" id="PS50850">
    <property type="entry name" value="MFS"/>
    <property type="match status" value="1"/>
</dbReference>
<dbReference type="InterPro" id="IPR005828">
    <property type="entry name" value="MFS_sugar_transport-like"/>
</dbReference>
<dbReference type="RefSeq" id="WP_090200383.1">
    <property type="nucleotide sequence ID" value="NZ_FOYP01000001.1"/>
</dbReference>
<organism evidence="7 8">
    <name type="scientific">Yoonia tamlensis</name>
    <dbReference type="NCBI Taxonomy" id="390270"/>
    <lineage>
        <taxon>Bacteria</taxon>
        <taxon>Pseudomonadati</taxon>
        <taxon>Pseudomonadota</taxon>
        <taxon>Alphaproteobacteria</taxon>
        <taxon>Rhodobacterales</taxon>
        <taxon>Paracoccaceae</taxon>
        <taxon>Yoonia</taxon>
    </lineage>
</organism>
<feature type="transmembrane region" description="Helical" evidence="5">
    <location>
        <begin position="97"/>
        <end position="119"/>
    </location>
</feature>
<dbReference type="GO" id="GO:0005886">
    <property type="term" value="C:plasma membrane"/>
    <property type="evidence" value="ECO:0007669"/>
    <property type="project" value="TreeGrafter"/>
</dbReference>
<feature type="transmembrane region" description="Helical" evidence="5">
    <location>
        <begin position="349"/>
        <end position="372"/>
    </location>
</feature>
<dbReference type="InterPro" id="IPR047200">
    <property type="entry name" value="MFS_YcaD-like"/>
</dbReference>
<evidence type="ECO:0000313" key="8">
    <source>
        <dbReference type="Proteomes" id="UP000199478"/>
    </source>
</evidence>
<keyword evidence="4 5" id="KW-0472">Membrane</keyword>
<feature type="transmembrane region" description="Helical" evidence="5">
    <location>
        <begin position="323"/>
        <end position="343"/>
    </location>
</feature>
<keyword evidence="3 5" id="KW-1133">Transmembrane helix</keyword>
<dbReference type="PANTHER" id="PTHR23521:SF3">
    <property type="entry name" value="MFS TRANSPORTER"/>
    <property type="match status" value="1"/>
</dbReference>
<dbReference type="SUPFAM" id="SSF103473">
    <property type="entry name" value="MFS general substrate transporter"/>
    <property type="match status" value="1"/>
</dbReference>
<accession>A0A1I6G518</accession>
<dbReference type="EMBL" id="FOYP01000001">
    <property type="protein sequence ID" value="SFR37210.1"/>
    <property type="molecule type" value="Genomic_DNA"/>
</dbReference>
<evidence type="ECO:0000256" key="1">
    <source>
        <dbReference type="ARBA" id="ARBA00004370"/>
    </source>
</evidence>
<dbReference type="STRING" id="390270.SAMN04488005_1083"/>
<dbReference type="PANTHER" id="PTHR23521">
    <property type="entry name" value="TRANSPORTER MFS SUPERFAMILY"/>
    <property type="match status" value="1"/>
</dbReference>
<comment type="subcellular location">
    <subcellularLocation>
        <location evidence="1">Membrane</location>
    </subcellularLocation>
</comment>
<feature type="transmembrane region" description="Helical" evidence="5">
    <location>
        <begin position="37"/>
        <end position="57"/>
    </location>
</feature>
<feature type="transmembrane region" description="Helical" evidence="5">
    <location>
        <begin position="156"/>
        <end position="176"/>
    </location>
</feature>
<dbReference type="Gene3D" id="1.20.1250.20">
    <property type="entry name" value="MFS general substrate transporter like domains"/>
    <property type="match status" value="1"/>
</dbReference>
<dbReference type="InterPro" id="IPR020846">
    <property type="entry name" value="MFS_dom"/>
</dbReference>
<name>A0A1I6G518_9RHOB</name>
<dbReference type="OrthoDB" id="9810614at2"/>
<keyword evidence="2 5" id="KW-0812">Transmembrane</keyword>
<evidence type="ECO:0000256" key="5">
    <source>
        <dbReference type="SAM" id="Phobius"/>
    </source>
</evidence>
<evidence type="ECO:0000313" key="7">
    <source>
        <dbReference type="EMBL" id="SFR37210.1"/>
    </source>
</evidence>
<keyword evidence="8" id="KW-1185">Reference proteome</keyword>
<dbReference type="InterPro" id="IPR036259">
    <property type="entry name" value="MFS_trans_sf"/>
</dbReference>
<protein>
    <submittedName>
        <fullName evidence="7">Predicted arabinose efflux permease, MFS family</fullName>
    </submittedName>
</protein>
<evidence type="ECO:0000256" key="3">
    <source>
        <dbReference type="ARBA" id="ARBA00022989"/>
    </source>
</evidence>
<evidence type="ECO:0000259" key="6">
    <source>
        <dbReference type="PROSITE" id="PS50850"/>
    </source>
</evidence>
<dbReference type="InterPro" id="IPR011701">
    <property type="entry name" value="MFS"/>
</dbReference>
<dbReference type="AlphaFoldDB" id="A0A1I6G518"/>
<dbReference type="CDD" id="cd17477">
    <property type="entry name" value="MFS_YcaD_like"/>
    <property type="match status" value="1"/>
</dbReference>
<evidence type="ECO:0000256" key="2">
    <source>
        <dbReference type="ARBA" id="ARBA00022692"/>
    </source>
</evidence>
<reference evidence="8" key="1">
    <citation type="submission" date="2016-10" db="EMBL/GenBank/DDBJ databases">
        <authorList>
            <person name="Varghese N."/>
            <person name="Submissions S."/>
        </authorList>
    </citation>
    <scope>NUCLEOTIDE SEQUENCE [LARGE SCALE GENOMIC DNA]</scope>
    <source>
        <strain evidence="8">DSM 26879</strain>
    </source>
</reference>
<dbReference type="Pfam" id="PF07690">
    <property type="entry name" value="MFS_1"/>
    <property type="match status" value="1"/>
</dbReference>
<feature type="transmembrane region" description="Helical" evidence="5">
    <location>
        <begin position="264"/>
        <end position="283"/>
    </location>
</feature>
<feature type="transmembrane region" description="Helical" evidence="5">
    <location>
        <begin position="69"/>
        <end position="91"/>
    </location>
</feature>
<feature type="domain" description="Major facilitator superfamily (MFS) profile" evidence="6">
    <location>
        <begin position="7"/>
        <end position="377"/>
    </location>
</feature>
<feature type="transmembrane region" description="Helical" evidence="5">
    <location>
        <begin position="196"/>
        <end position="215"/>
    </location>
</feature>
<evidence type="ECO:0000256" key="4">
    <source>
        <dbReference type="ARBA" id="ARBA00023136"/>
    </source>
</evidence>
<dbReference type="GO" id="GO:0022857">
    <property type="term" value="F:transmembrane transporter activity"/>
    <property type="evidence" value="ECO:0007669"/>
    <property type="project" value="InterPro"/>
</dbReference>
<dbReference type="Pfam" id="PF00083">
    <property type="entry name" value="Sugar_tr"/>
    <property type="match status" value="1"/>
</dbReference>
<gene>
    <name evidence="7" type="ORF">SAMN04488005_1083</name>
</gene>
<sequence>MLQVFTGSWALFIGMFMLMVGNGLQGTLLGLRGDQEGFSTLALSIVMSAYFLGFLFSSRYTPELIRRVGHVRVFAAMGSLISAVLISYPILLEPWAWTIGRVVIGFCFCGVYITAESWLNDASSNDTRGKALSVYMIVQMAGIVFAQWIVSRGDVAGYTLFIISSVMVSLAFAPVLLSARPMPAFATTKRMKIKDLVAASPLACFGMFMLGGVFAAQFGMSAVYGNRVGLTVGEISFFISAIYIGALVAQYPIGWLSDRIDRRFLIIGVAFVGGIGSLAAFFITDNFAVIVFSGAIVGGMSNPLYALLLAYANDYLDRDDMAAASGGFLFVNGLGAIAGPLIVGRMMDVIGISGYWLFTAVLMLAIGGYGLYRMTQRSRTAFDDANAVHYVPVSAAATAVATEVALEVYIEAGDEEENPA</sequence>
<dbReference type="Proteomes" id="UP000199478">
    <property type="component" value="Unassembled WGS sequence"/>
</dbReference>